<organism evidence="2 3">
    <name type="scientific">Ammonicoccus fulvus</name>
    <dbReference type="NCBI Taxonomy" id="3138240"/>
    <lineage>
        <taxon>Bacteria</taxon>
        <taxon>Bacillati</taxon>
        <taxon>Actinomycetota</taxon>
        <taxon>Actinomycetes</taxon>
        <taxon>Propionibacteriales</taxon>
        <taxon>Propionibacteriaceae</taxon>
        <taxon>Ammonicoccus</taxon>
    </lineage>
</organism>
<dbReference type="Proteomes" id="UP001442841">
    <property type="component" value="Chromosome"/>
</dbReference>
<evidence type="ECO:0000256" key="1">
    <source>
        <dbReference type="SAM" id="MobiDB-lite"/>
    </source>
</evidence>
<dbReference type="EMBL" id="CP154795">
    <property type="protein sequence ID" value="XAN06385.1"/>
    <property type="molecule type" value="Genomic_DNA"/>
</dbReference>
<reference evidence="2 3" key="1">
    <citation type="submission" date="2024-04" db="EMBL/GenBank/DDBJ databases">
        <title>Isolation of an actinomycete strain from pig manure.</title>
        <authorList>
            <person name="Gong T."/>
            <person name="Yu Z."/>
            <person name="An M."/>
            <person name="Wei C."/>
            <person name="Yang W."/>
            <person name="Liu L."/>
        </authorList>
    </citation>
    <scope>NUCLEOTIDE SEQUENCE [LARGE SCALE GENOMIC DNA]</scope>
    <source>
        <strain evidence="2 3">ZF39</strain>
    </source>
</reference>
<keyword evidence="3" id="KW-1185">Reference proteome</keyword>
<proteinExistence type="predicted"/>
<sequence length="164" mass="18631">MEEITDWFIQKIPEDWFADQARVTVDRDEIVVVGTLAEEDARRFRERTRAERVTIAERAEALFGRKVAWGVRQGDRTTLFTHLATPMMTRLRQPERLVLDTLVSSGVARSRADALSWCVRLVGANEQPWLERLETALVGVDRARRSGPDSSPPEPTQDSTPEEG</sequence>
<protein>
    <submittedName>
        <fullName evidence="2">Uncharacterized protein</fullName>
    </submittedName>
</protein>
<feature type="region of interest" description="Disordered" evidence="1">
    <location>
        <begin position="141"/>
        <end position="164"/>
    </location>
</feature>
<accession>A0ABZ3FNI7</accession>
<evidence type="ECO:0000313" key="3">
    <source>
        <dbReference type="Proteomes" id="UP001442841"/>
    </source>
</evidence>
<name>A0ABZ3FNI7_9ACTN</name>
<gene>
    <name evidence="2" type="ORF">AADG42_03365</name>
</gene>
<dbReference type="RefSeq" id="WP_425307815.1">
    <property type="nucleotide sequence ID" value="NZ_CP154795.1"/>
</dbReference>
<evidence type="ECO:0000313" key="2">
    <source>
        <dbReference type="EMBL" id="XAN06385.1"/>
    </source>
</evidence>